<dbReference type="PANTHER" id="PTHR21596">
    <property type="entry name" value="RIBONUCLEASE P SUBUNIT P38"/>
    <property type="match status" value="1"/>
</dbReference>
<feature type="domain" description="Factor of DNA methylation 1-5/IDN2" evidence="2">
    <location>
        <begin position="233"/>
        <end position="361"/>
    </location>
</feature>
<dbReference type="InterPro" id="IPR005381">
    <property type="entry name" value="Znf-XS_domain"/>
</dbReference>
<evidence type="ECO:0000313" key="4">
    <source>
        <dbReference type="EMBL" id="KAJ0192047.1"/>
    </source>
</evidence>
<feature type="coiled-coil region" evidence="1">
    <location>
        <begin position="139"/>
        <end position="220"/>
    </location>
</feature>
<evidence type="ECO:0000313" key="5">
    <source>
        <dbReference type="Proteomes" id="UP000235145"/>
    </source>
</evidence>
<reference evidence="4 5" key="1">
    <citation type="journal article" date="2017" name="Nat. Commun.">
        <title>Genome assembly with in vitro proximity ligation data and whole-genome triplication in lettuce.</title>
        <authorList>
            <person name="Reyes-Chin-Wo S."/>
            <person name="Wang Z."/>
            <person name="Yang X."/>
            <person name="Kozik A."/>
            <person name="Arikit S."/>
            <person name="Song C."/>
            <person name="Xia L."/>
            <person name="Froenicke L."/>
            <person name="Lavelle D.O."/>
            <person name="Truco M.J."/>
            <person name="Xia R."/>
            <person name="Zhu S."/>
            <person name="Xu C."/>
            <person name="Xu H."/>
            <person name="Xu X."/>
            <person name="Cox K."/>
            <person name="Korf I."/>
            <person name="Meyers B.C."/>
            <person name="Michelmore R.W."/>
        </authorList>
    </citation>
    <scope>NUCLEOTIDE SEQUENCE [LARGE SCALE GENOMIC DNA]</scope>
    <source>
        <strain evidence="5">cv. Salinas</strain>
        <tissue evidence="4">Seedlings</tissue>
    </source>
</reference>
<gene>
    <name evidence="4" type="ORF">LSAT_V11C800418450</name>
</gene>
<dbReference type="InterPro" id="IPR045177">
    <property type="entry name" value="FDM1-5/IDN2"/>
</dbReference>
<proteinExistence type="predicted"/>
<evidence type="ECO:0008006" key="6">
    <source>
        <dbReference type="Google" id="ProtNLM"/>
    </source>
</evidence>
<evidence type="ECO:0000256" key="1">
    <source>
        <dbReference type="SAM" id="Coils"/>
    </source>
</evidence>
<evidence type="ECO:0000259" key="3">
    <source>
        <dbReference type="Pfam" id="PF03470"/>
    </source>
</evidence>
<dbReference type="AlphaFoldDB" id="A0A9R1X0P0"/>
<dbReference type="Proteomes" id="UP000235145">
    <property type="component" value="Unassembled WGS sequence"/>
</dbReference>
<comment type="caution">
    <text evidence="4">The sequence shown here is derived from an EMBL/GenBank/DDBJ whole genome shotgun (WGS) entry which is preliminary data.</text>
</comment>
<keyword evidence="1" id="KW-0175">Coiled coil</keyword>
<dbReference type="GO" id="GO:0080188">
    <property type="term" value="P:gene silencing by siRNA-directed DNA methylation"/>
    <property type="evidence" value="ECO:0007669"/>
    <property type="project" value="InterPro"/>
</dbReference>
<sequence>MNQTRGEPMNSSPAFDEYKCRYYKELTLGLFKVKVSEKVYKCPYCPQSREYSYDDLCRHATRIARESKSAGLKEKGKHMGLLEFLERDIKPSESTCKRSRDPQLGLETLLQELSKRSQELISRTDSDMAFVIQQNEIIIDNFNRDLTNLLENANKKVKKIITEHEQIKMRELEKLHQQIMELQNKSESFEEEVKEKDKKIESLEDELQNIRQQLVSGLEDNRVRGFCSTISVKRIGELDAKPLIASAKRRCLSEEDTARFISLWEDHLRDPNWHPFKVIAIGEGESKEMIDEEDEKIDMLKAECDEDVYDAVVTALKELNEYNPSGRYPLAELWNNKEERRATLKEGVEFILKRWRTYKHKNRG</sequence>
<dbReference type="Pfam" id="PF03470">
    <property type="entry name" value="zf-XS"/>
    <property type="match status" value="1"/>
</dbReference>
<dbReference type="PANTHER" id="PTHR21596:SF23">
    <property type="entry name" value="FACTOR OF DNA METHYLATION 4"/>
    <property type="match status" value="1"/>
</dbReference>
<keyword evidence="5" id="KW-1185">Reference proteome</keyword>
<dbReference type="Pfam" id="PF03469">
    <property type="entry name" value="XH"/>
    <property type="match status" value="1"/>
</dbReference>
<feature type="domain" description="Zinc finger-XS" evidence="3">
    <location>
        <begin position="42"/>
        <end position="81"/>
    </location>
</feature>
<organism evidence="4 5">
    <name type="scientific">Lactuca sativa</name>
    <name type="common">Garden lettuce</name>
    <dbReference type="NCBI Taxonomy" id="4236"/>
    <lineage>
        <taxon>Eukaryota</taxon>
        <taxon>Viridiplantae</taxon>
        <taxon>Streptophyta</taxon>
        <taxon>Embryophyta</taxon>
        <taxon>Tracheophyta</taxon>
        <taxon>Spermatophyta</taxon>
        <taxon>Magnoliopsida</taxon>
        <taxon>eudicotyledons</taxon>
        <taxon>Gunneridae</taxon>
        <taxon>Pentapetalae</taxon>
        <taxon>asterids</taxon>
        <taxon>campanulids</taxon>
        <taxon>Asterales</taxon>
        <taxon>Asteraceae</taxon>
        <taxon>Cichorioideae</taxon>
        <taxon>Cichorieae</taxon>
        <taxon>Lactucinae</taxon>
        <taxon>Lactuca</taxon>
    </lineage>
</organism>
<protein>
    <recommendedName>
        <fullName evidence="6">Factor of DNA methylation 1-5/IDN2 domain-containing protein</fullName>
    </recommendedName>
</protein>
<evidence type="ECO:0000259" key="2">
    <source>
        <dbReference type="Pfam" id="PF03469"/>
    </source>
</evidence>
<dbReference type="EMBL" id="NBSK02000008">
    <property type="protein sequence ID" value="KAJ0192047.1"/>
    <property type="molecule type" value="Genomic_DNA"/>
</dbReference>
<accession>A0A9R1X0P0</accession>
<dbReference type="InterPro" id="IPR005379">
    <property type="entry name" value="FDM1-5/IDN2_XH"/>
</dbReference>
<name>A0A9R1X0P0_LACSA</name>